<dbReference type="Pfam" id="PF10141">
    <property type="entry name" value="ssDNA-exonuc_C"/>
    <property type="match status" value="1"/>
</dbReference>
<proteinExistence type="inferred from homology"/>
<evidence type="ECO:0000256" key="2">
    <source>
        <dbReference type="ARBA" id="ARBA00019841"/>
    </source>
</evidence>
<dbReference type="PANTHER" id="PTHR30255">
    <property type="entry name" value="SINGLE-STRANDED-DNA-SPECIFIC EXONUCLEASE RECJ"/>
    <property type="match status" value="1"/>
</dbReference>
<dbReference type="Pfam" id="PF17768">
    <property type="entry name" value="RecJ_OB"/>
    <property type="match status" value="1"/>
</dbReference>
<feature type="domain" description="Single-stranded-DNA-specific exonuclease RecJ C-terminal" evidence="9">
    <location>
        <begin position="562"/>
        <end position="762"/>
    </location>
</feature>
<keyword evidence="3" id="KW-0540">Nuclease</keyword>
<name>A0ABN1AT55_9BACI</name>
<dbReference type="GO" id="GO:0004527">
    <property type="term" value="F:exonuclease activity"/>
    <property type="evidence" value="ECO:0007669"/>
    <property type="project" value="UniProtKB-KW"/>
</dbReference>
<evidence type="ECO:0000259" key="9">
    <source>
        <dbReference type="Pfam" id="PF10141"/>
    </source>
</evidence>
<dbReference type="InterPro" id="IPR038763">
    <property type="entry name" value="DHH_sf"/>
</dbReference>
<dbReference type="RefSeq" id="WP_343837247.1">
    <property type="nucleotide sequence ID" value="NZ_BAAADO010000001.1"/>
</dbReference>
<evidence type="ECO:0000256" key="5">
    <source>
        <dbReference type="ARBA" id="ARBA00022839"/>
    </source>
</evidence>
<sequence>MIDSKAQWQVIEEQNDDGVIDLPISDFTKDLLKNRGIKDTNTAKRFLSPTLEDLHDPFLFSDMNKAIERIENAILNNENILVFGDYDADGVTSTTVLVEALREKGAIVDFYIPNRFTEGYGPNEEAFRQAKEANVSVIITVDTGIAAVHEANIAKELGMDLIITDHHEAQEELPEAVATIHPKVSDTYPFDELAGVGVAFKLAHALLGKLPRHFLELAAIGTIADLVPLQNENRVLVHYGLKALTSSTRPGIKMLKEVCGIEGNVTEENVGFGIGPRLNAVGRLQDAKLAVDLLLEQDLDVARELAEEVQNLNQQRQQLVSDITKEAEKMIEESQFHEDSVVVLAGEGWNPGVLGIVASRLVQSYSKPAIVLGIDHDQKQAKGSARSIETFNLFENCMEIKDRFISFGGHAQAAGMTVSLDDISLLRQDLNELANQKLSSEDFQPVLRIDKQLDMEDISLEFIQEIEKLAPFGMGNPKPLFQLAEHDASEIRLIGSKQNHLKMNFQKDTKSIDAVGFGMGHLYPGISPHAKMSIVGELGINEWNGRKKLQIMMKDLSIKEWQLFDFRGSRHLQKQIQGLDTEKHVALYFDSSTEIEDWMDDQLQVIHIDQWKNLSSEDVSHLWFVDLPLSLEQLSNVLNEVKPKNIYAYFKMNEENYFSQIPNRDHFKWFYGMMMKRGRLNLDKDRAALARSRGWSLNFVDFMIKVFLELQFVKMEDRELIYVTKPAKKDLTESATYQLKMNQIEVEKTLYYSTYIELKKWLNSKMGEGRLKEEVVHGL</sequence>
<evidence type="ECO:0000259" key="10">
    <source>
        <dbReference type="Pfam" id="PF17768"/>
    </source>
</evidence>
<feature type="domain" description="RecJ OB" evidence="10">
    <location>
        <begin position="449"/>
        <end position="555"/>
    </location>
</feature>
<evidence type="ECO:0000256" key="6">
    <source>
        <dbReference type="SAM" id="Coils"/>
    </source>
</evidence>
<dbReference type="Gene3D" id="2.40.50.460">
    <property type="match status" value="1"/>
</dbReference>
<feature type="domain" description="DDH" evidence="7">
    <location>
        <begin position="79"/>
        <end position="222"/>
    </location>
</feature>
<keyword evidence="12" id="KW-1185">Reference proteome</keyword>
<evidence type="ECO:0000259" key="7">
    <source>
        <dbReference type="Pfam" id="PF01368"/>
    </source>
</evidence>
<evidence type="ECO:0000256" key="1">
    <source>
        <dbReference type="ARBA" id="ARBA00005915"/>
    </source>
</evidence>
<dbReference type="InterPro" id="IPR001667">
    <property type="entry name" value="DDH_dom"/>
</dbReference>
<dbReference type="InterPro" id="IPR004610">
    <property type="entry name" value="RecJ"/>
</dbReference>
<dbReference type="SUPFAM" id="SSF64182">
    <property type="entry name" value="DHH phosphoesterases"/>
    <property type="match status" value="1"/>
</dbReference>
<dbReference type="Pfam" id="PF01368">
    <property type="entry name" value="DHH"/>
    <property type="match status" value="1"/>
</dbReference>
<evidence type="ECO:0000313" key="12">
    <source>
        <dbReference type="Proteomes" id="UP001500880"/>
    </source>
</evidence>
<accession>A0ABN1AT55</accession>
<organism evidence="11 12">
    <name type="scientific">Salinibacillus aidingensis</name>
    <dbReference type="NCBI Taxonomy" id="237684"/>
    <lineage>
        <taxon>Bacteria</taxon>
        <taxon>Bacillati</taxon>
        <taxon>Bacillota</taxon>
        <taxon>Bacilli</taxon>
        <taxon>Bacillales</taxon>
        <taxon>Bacillaceae</taxon>
        <taxon>Salinibacillus</taxon>
    </lineage>
</organism>
<comment type="caution">
    <text evidence="11">The sequence shown here is derived from an EMBL/GenBank/DDBJ whole genome shotgun (WGS) entry which is preliminary data.</text>
</comment>
<evidence type="ECO:0000256" key="4">
    <source>
        <dbReference type="ARBA" id="ARBA00022801"/>
    </source>
</evidence>
<gene>
    <name evidence="11" type="primary">recJ</name>
    <name evidence="11" type="ORF">GCM10008986_05390</name>
</gene>
<evidence type="ECO:0000259" key="8">
    <source>
        <dbReference type="Pfam" id="PF02272"/>
    </source>
</evidence>
<comment type="similarity">
    <text evidence="1">Belongs to the RecJ family.</text>
</comment>
<keyword evidence="5 11" id="KW-0269">Exonuclease</keyword>
<evidence type="ECO:0000256" key="3">
    <source>
        <dbReference type="ARBA" id="ARBA00022722"/>
    </source>
</evidence>
<dbReference type="InterPro" id="IPR041122">
    <property type="entry name" value="RecJ_OB"/>
</dbReference>
<dbReference type="Gene3D" id="3.90.1640.30">
    <property type="match status" value="1"/>
</dbReference>
<dbReference type="NCBIfam" id="TIGR00644">
    <property type="entry name" value="recJ"/>
    <property type="match status" value="1"/>
</dbReference>
<dbReference type="InterPro" id="IPR051673">
    <property type="entry name" value="SSDNA_exonuclease_RecJ"/>
</dbReference>
<dbReference type="Proteomes" id="UP001500880">
    <property type="component" value="Unassembled WGS sequence"/>
</dbReference>
<evidence type="ECO:0000313" key="11">
    <source>
        <dbReference type="EMBL" id="GAA0483287.1"/>
    </source>
</evidence>
<keyword evidence="4" id="KW-0378">Hydrolase</keyword>
<keyword evidence="6" id="KW-0175">Coiled coil</keyword>
<dbReference type="PANTHER" id="PTHR30255:SF2">
    <property type="entry name" value="SINGLE-STRANDED-DNA-SPECIFIC EXONUCLEASE RECJ"/>
    <property type="match status" value="1"/>
</dbReference>
<protein>
    <recommendedName>
        <fullName evidence="2">Single-stranded-DNA-specific exonuclease RecJ</fullName>
    </recommendedName>
</protein>
<feature type="coiled-coil region" evidence="6">
    <location>
        <begin position="295"/>
        <end position="329"/>
    </location>
</feature>
<reference evidence="11 12" key="1">
    <citation type="journal article" date="2019" name="Int. J. Syst. Evol. Microbiol.">
        <title>The Global Catalogue of Microorganisms (GCM) 10K type strain sequencing project: providing services to taxonomists for standard genome sequencing and annotation.</title>
        <authorList>
            <consortium name="The Broad Institute Genomics Platform"/>
            <consortium name="The Broad Institute Genome Sequencing Center for Infectious Disease"/>
            <person name="Wu L."/>
            <person name="Ma J."/>
        </authorList>
    </citation>
    <scope>NUCLEOTIDE SEQUENCE [LARGE SCALE GENOMIC DNA]</scope>
    <source>
        <strain evidence="11 12">JCM 12389</strain>
    </source>
</reference>
<dbReference type="EMBL" id="BAAADO010000001">
    <property type="protein sequence ID" value="GAA0483287.1"/>
    <property type="molecule type" value="Genomic_DNA"/>
</dbReference>
<dbReference type="Pfam" id="PF02272">
    <property type="entry name" value="DHHA1"/>
    <property type="match status" value="1"/>
</dbReference>
<dbReference type="InterPro" id="IPR003156">
    <property type="entry name" value="DHHA1_dom"/>
</dbReference>
<feature type="domain" description="DHHA1" evidence="8">
    <location>
        <begin position="339"/>
        <end position="434"/>
    </location>
</feature>
<dbReference type="InterPro" id="IPR018779">
    <property type="entry name" value="RecJ_C"/>
</dbReference>